<dbReference type="Proteomes" id="UP000028725">
    <property type="component" value="Unassembled WGS sequence"/>
</dbReference>
<dbReference type="EMBL" id="JMCB01000008">
    <property type="protein sequence ID" value="KFE67114.1"/>
    <property type="molecule type" value="Genomic_DNA"/>
</dbReference>
<proteinExistence type="predicted"/>
<organism evidence="1 2">
    <name type="scientific">Hyalangium minutum</name>
    <dbReference type="NCBI Taxonomy" id="394096"/>
    <lineage>
        <taxon>Bacteria</taxon>
        <taxon>Pseudomonadati</taxon>
        <taxon>Myxococcota</taxon>
        <taxon>Myxococcia</taxon>
        <taxon>Myxococcales</taxon>
        <taxon>Cystobacterineae</taxon>
        <taxon>Archangiaceae</taxon>
        <taxon>Hyalangium</taxon>
    </lineage>
</organism>
<keyword evidence="2" id="KW-1185">Reference proteome</keyword>
<name>A0A085WHF1_9BACT</name>
<evidence type="ECO:0000313" key="1">
    <source>
        <dbReference type="EMBL" id="KFE67114.1"/>
    </source>
</evidence>
<protein>
    <recommendedName>
        <fullName evidence="3">Lipoprotein</fullName>
    </recommendedName>
</protein>
<accession>A0A085WHF1</accession>
<dbReference type="AlphaFoldDB" id="A0A085WHF1"/>
<dbReference type="RefSeq" id="WP_044191106.1">
    <property type="nucleotide sequence ID" value="NZ_JMCB01000008.1"/>
</dbReference>
<evidence type="ECO:0000313" key="2">
    <source>
        <dbReference type="Proteomes" id="UP000028725"/>
    </source>
</evidence>
<evidence type="ECO:0008006" key="3">
    <source>
        <dbReference type="Google" id="ProtNLM"/>
    </source>
</evidence>
<gene>
    <name evidence="1" type="ORF">DB31_8467</name>
</gene>
<comment type="caution">
    <text evidence="1">The sequence shown here is derived from an EMBL/GenBank/DDBJ whole genome shotgun (WGS) entry which is preliminary data.</text>
</comment>
<sequence>MRNLWPALLCLLAACGGNFSNEDLEYLNALPSREALASKLPESSASTIGGGLAQRRDQLALGDVSQLYVDTRKASTDFNASVDGLLSLLENIRTVPPTTREPDRRTWGPWRDDAHPGNDVRFVMDRAGDFFEYHLDYKPSSASAEDAWWTFLEGSFKADAGIRVGEGKLHLLIDVALAHGLNVGELRTLKRLDIDYQNKALPTLVEMSFTSQPVPPLSSQQVRYTYRELTGGLGEMRFLLKETDAVPGNLLEDVEITSRWTSNSGGVATFVILRGDLMGASYKECWDAQNHITFAKRSWEFFGIGKASDCPNLSAFDN</sequence>
<reference evidence="1 2" key="1">
    <citation type="submission" date="2014-04" db="EMBL/GenBank/DDBJ databases">
        <title>Genome assembly of Hyalangium minutum DSM 14724.</title>
        <authorList>
            <person name="Sharma G."/>
            <person name="Subramanian S."/>
        </authorList>
    </citation>
    <scope>NUCLEOTIDE SEQUENCE [LARGE SCALE GENOMIC DNA]</scope>
    <source>
        <strain evidence="1 2">DSM 14724</strain>
    </source>
</reference>
<dbReference type="PROSITE" id="PS51257">
    <property type="entry name" value="PROKAR_LIPOPROTEIN"/>
    <property type="match status" value="1"/>
</dbReference>
<dbReference type="STRING" id="394096.DB31_8467"/>